<sequence>MMYTKGMIWMKGKKIALLLAGLALVSSTALAANTPYGLLDSSDKDSYAKIMVYQANDMNYYRYINSNYHYALDIPTEVNKADENEGGDGCYFQDLKNKVVVTTYAVKNQMNFSLDELYNMDIGMNGSPKLTTDNKTVNHYAIAWTKDGRNFYKELYLLNDTNTYVCFSVVYPTKLEKKYQKYIFHMSQSFMPSGAVI</sequence>
<name>A0A848BUC2_9FIRM</name>
<dbReference type="Proteomes" id="UP000591071">
    <property type="component" value="Unassembled WGS sequence"/>
</dbReference>
<feature type="signal peptide" evidence="1">
    <location>
        <begin position="1"/>
        <end position="31"/>
    </location>
</feature>
<organism evidence="2 3">
    <name type="scientific">Megasphaera hexanoica</name>
    <dbReference type="NCBI Taxonomy" id="1675036"/>
    <lineage>
        <taxon>Bacteria</taxon>
        <taxon>Bacillati</taxon>
        <taxon>Bacillota</taxon>
        <taxon>Negativicutes</taxon>
        <taxon>Veillonellales</taxon>
        <taxon>Veillonellaceae</taxon>
        <taxon>Megasphaera</taxon>
    </lineage>
</organism>
<gene>
    <name evidence="2" type="ORF">HF872_09295</name>
</gene>
<evidence type="ECO:0000313" key="3">
    <source>
        <dbReference type="Proteomes" id="UP000591071"/>
    </source>
</evidence>
<accession>A0A848BUC2</accession>
<evidence type="ECO:0000313" key="2">
    <source>
        <dbReference type="EMBL" id="NME28810.1"/>
    </source>
</evidence>
<comment type="caution">
    <text evidence="2">The sequence shown here is derived from an EMBL/GenBank/DDBJ whole genome shotgun (WGS) entry which is preliminary data.</text>
</comment>
<protein>
    <submittedName>
        <fullName evidence="2">Uncharacterized protein</fullName>
    </submittedName>
</protein>
<feature type="chain" id="PRO_5032375094" evidence="1">
    <location>
        <begin position="32"/>
        <end position="197"/>
    </location>
</feature>
<dbReference type="AlphaFoldDB" id="A0A848BUC2"/>
<evidence type="ECO:0000256" key="1">
    <source>
        <dbReference type="SAM" id="SignalP"/>
    </source>
</evidence>
<keyword evidence="1" id="KW-0732">Signal</keyword>
<dbReference type="EMBL" id="JABAFG010000015">
    <property type="protein sequence ID" value="NME28810.1"/>
    <property type="molecule type" value="Genomic_DNA"/>
</dbReference>
<reference evidence="2 3" key="1">
    <citation type="submission" date="2020-04" db="EMBL/GenBank/DDBJ databases">
        <authorList>
            <person name="Hitch T.C.A."/>
            <person name="Wylensek D."/>
            <person name="Clavel T."/>
        </authorList>
    </citation>
    <scope>NUCLEOTIDE SEQUENCE [LARGE SCALE GENOMIC DNA]</scope>
    <source>
        <strain evidence="2 3">Oil-RF-744-FAT-WT-6-1</strain>
    </source>
</reference>
<proteinExistence type="predicted"/>